<name>A0A6A5ZE40_9PLEO</name>
<dbReference type="Proteomes" id="UP000799770">
    <property type="component" value="Unassembled WGS sequence"/>
</dbReference>
<proteinExistence type="predicted"/>
<keyword evidence="3" id="KW-1185">Reference proteome</keyword>
<gene>
    <name evidence="2" type="ORF">BDV96DRAFT_571903</name>
</gene>
<accession>A0A6A5ZE40</accession>
<organism evidence="2 3">
    <name type="scientific">Lophiotrema nucula</name>
    <dbReference type="NCBI Taxonomy" id="690887"/>
    <lineage>
        <taxon>Eukaryota</taxon>
        <taxon>Fungi</taxon>
        <taxon>Dikarya</taxon>
        <taxon>Ascomycota</taxon>
        <taxon>Pezizomycotina</taxon>
        <taxon>Dothideomycetes</taxon>
        <taxon>Pleosporomycetidae</taxon>
        <taxon>Pleosporales</taxon>
        <taxon>Lophiotremataceae</taxon>
        <taxon>Lophiotrema</taxon>
    </lineage>
</organism>
<evidence type="ECO:0000256" key="1">
    <source>
        <dbReference type="SAM" id="MobiDB-lite"/>
    </source>
</evidence>
<dbReference type="EMBL" id="ML977319">
    <property type="protein sequence ID" value="KAF2117324.1"/>
    <property type="molecule type" value="Genomic_DNA"/>
</dbReference>
<feature type="compositionally biased region" description="Low complexity" evidence="1">
    <location>
        <begin position="307"/>
        <end position="323"/>
    </location>
</feature>
<dbReference type="OrthoDB" id="10545692at2759"/>
<reference evidence="2" key="1">
    <citation type="journal article" date="2020" name="Stud. Mycol.">
        <title>101 Dothideomycetes genomes: a test case for predicting lifestyles and emergence of pathogens.</title>
        <authorList>
            <person name="Haridas S."/>
            <person name="Albert R."/>
            <person name="Binder M."/>
            <person name="Bloem J."/>
            <person name="Labutti K."/>
            <person name="Salamov A."/>
            <person name="Andreopoulos B."/>
            <person name="Baker S."/>
            <person name="Barry K."/>
            <person name="Bills G."/>
            <person name="Bluhm B."/>
            <person name="Cannon C."/>
            <person name="Castanera R."/>
            <person name="Culley D."/>
            <person name="Daum C."/>
            <person name="Ezra D."/>
            <person name="Gonzalez J."/>
            <person name="Henrissat B."/>
            <person name="Kuo A."/>
            <person name="Liang C."/>
            <person name="Lipzen A."/>
            <person name="Lutzoni F."/>
            <person name="Magnuson J."/>
            <person name="Mondo S."/>
            <person name="Nolan M."/>
            <person name="Ohm R."/>
            <person name="Pangilinan J."/>
            <person name="Park H.-J."/>
            <person name="Ramirez L."/>
            <person name="Alfaro M."/>
            <person name="Sun H."/>
            <person name="Tritt A."/>
            <person name="Yoshinaga Y."/>
            <person name="Zwiers L.-H."/>
            <person name="Turgeon B."/>
            <person name="Goodwin S."/>
            <person name="Spatafora J."/>
            <person name="Crous P."/>
            <person name="Grigoriev I."/>
        </authorList>
    </citation>
    <scope>NUCLEOTIDE SEQUENCE</scope>
    <source>
        <strain evidence="2">CBS 627.86</strain>
    </source>
</reference>
<feature type="region of interest" description="Disordered" evidence="1">
    <location>
        <begin position="275"/>
        <end position="325"/>
    </location>
</feature>
<sequence>MISNSTRSLLKVTHVPLEVSKKPNESGGAIFKAGFVRQLALQKGEVSSVLKSKSNVESDQKSKSSLSGLDILEKFEGAPLPIELPSPARFSKIPHSDLLAFGRALLSLRQERVKRLDPKLRNPQTDTIREDELSSTPSLATDLPKWTHLVNLTIAAVNAFTANGAISPMGMLNLERLEMTPAGIEKGELLATIPLAPMEKTSVVQQEWSVVNEEFTSIVTDSLENFSRTGVTENTELAQATASQNSHSNQFNITASASGGCGFVTGSVSTTFGNQDATSVSATDSRKHAVATTRESSSRVKQARKVTISTTSTKGSSETTTRTLENPSKTDVMRIDYLSMMRKWHVGLYRYGLRLTYDITVPEPGAAMRSSFRELERLQNKAATAFSFNLPVTEIDEQSYENLATTLGAQIPSPPIPATRFDQVSQQVQHGADNTGDIYANHVDFSVQEGYELTGVSLDLELSNLAQDRRFDVVGSSTNTWLHAGDPIATKRFELRGLVKADGTTDAFLAGARGNVSIAYMTGNFGNGLATWTFFQQRTNQNFTQWRSSVWSALYDAAQASYYADQANTQGKIATLQDKINNVDTLTLRREEHDEIMKCVLRWILGTNFDFVPPGVIDLYKTAAAAKDANGEPAGDLTHGVNFTGNSIDPSNGTADWSIMYQYEAVVNFINEAIEWENVVYFLYSYFWDIPTSWEFVRQIQHSDSTRQAFLRAGSARIVLTVRKGFERRWTQFAEHYNITNAFDPPPATDDDPYMTIAQQIQDYDNTNYPGIPPANPDGNGPVDDGTPQAGTTSTARIVPGDKATPVTIRVDSSKDFVVGATAVIDSWDSRVQERQVITDVPNESHITVQGLQYPHSPHPGPYPVYQASSKGVLIGEWYEYTPSKGTFIAVNSDLNDMV</sequence>
<feature type="region of interest" description="Disordered" evidence="1">
    <location>
        <begin position="773"/>
        <end position="793"/>
    </location>
</feature>
<dbReference type="AlphaFoldDB" id="A0A6A5ZE40"/>
<protein>
    <submittedName>
        <fullName evidence="2">Uncharacterized protein</fullName>
    </submittedName>
</protein>
<evidence type="ECO:0000313" key="3">
    <source>
        <dbReference type="Proteomes" id="UP000799770"/>
    </source>
</evidence>
<evidence type="ECO:0000313" key="2">
    <source>
        <dbReference type="EMBL" id="KAF2117324.1"/>
    </source>
</evidence>